<feature type="domain" description="SbsA Ig-like" evidence="2">
    <location>
        <begin position="148"/>
        <end position="249"/>
    </location>
</feature>
<reference evidence="3 4" key="1">
    <citation type="submission" date="2017-07" db="EMBL/GenBank/DDBJ databases">
        <title>Leptospira spp. isolated from tropical soils.</title>
        <authorList>
            <person name="Thibeaux R."/>
            <person name="Iraola G."/>
            <person name="Ferres I."/>
            <person name="Bierque E."/>
            <person name="Girault D."/>
            <person name="Soupe-Gilbert M.-E."/>
            <person name="Picardeau M."/>
            <person name="Goarant C."/>
        </authorList>
    </citation>
    <scope>NUCLEOTIDE SEQUENCE [LARGE SCALE GENOMIC DNA]</scope>
    <source>
        <strain evidence="3 4">FH2-B-A1</strain>
    </source>
</reference>
<evidence type="ECO:0000313" key="3">
    <source>
        <dbReference type="EMBL" id="PJZ83007.1"/>
    </source>
</evidence>
<organism evidence="3 4">
    <name type="scientific">Leptospira harrisiae</name>
    <dbReference type="NCBI Taxonomy" id="2023189"/>
    <lineage>
        <taxon>Bacteria</taxon>
        <taxon>Pseudomonadati</taxon>
        <taxon>Spirochaetota</taxon>
        <taxon>Spirochaetia</taxon>
        <taxon>Leptospirales</taxon>
        <taxon>Leptospiraceae</taxon>
        <taxon>Leptospira</taxon>
    </lineage>
</organism>
<evidence type="ECO:0000256" key="1">
    <source>
        <dbReference type="ARBA" id="ARBA00022729"/>
    </source>
</evidence>
<evidence type="ECO:0000313" key="4">
    <source>
        <dbReference type="Proteomes" id="UP000232145"/>
    </source>
</evidence>
<dbReference type="Proteomes" id="UP000232145">
    <property type="component" value="Unassembled WGS sequence"/>
</dbReference>
<dbReference type="InterPro" id="IPR032812">
    <property type="entry name" value="SbsA_Ig"/>
</dbReference>
<dbReference type="Gene3D" id="2.60.40.3710">
    <property type="match status" value="2"/>
</dbReference>
<gene>
    <name evidence="3" type="ORF">CH364_18200</name>
</gene>
<proteinExistence type="predicted"/>
<keyword evidence="4" id="KW-1185">Reference proteome</keyword>
<dbReference type="EMBL" id="NPDX01000008">
    <property type="protein sequence ID" value="PJZ83007.1"/>
    <property type="molecule type" value="Genomic_DNA"/>
</dbReference>
<accession>A0A2N0AFD0</accession>
<protein>
    <recommendedName>
        <fullName evidence="2">SbsA Ig-like domain-containing protein</fullName>
    </recommendedName>
</protein>
<dbReference type="AlphaFoldDB" id="A0A2N0AFD0"/>
<name>A0A2N0AFD0_9LEPT</name>
<dbReference type="Pfam" id="PF13205">
    <property type="entry name" value="Big_5"/>
    <property type="match status" value="2"/>
</dbReference>
<keyword evidence="1" id="KW-0732">Signal</keyword>
<evidence type="ECO:0000259" key="2">
    <source>
        <dbReference type="Pfam" id="PF13205"/>
    </source>
</evidence>
<feature type="domain" description="SbsA Ig-like" evidence="2">
    <location>
        <begin position="43"/>
        <end position="142"/>
    </location>
</feature>
<comment type="caution">
    <text evidence="3">The sequence shown here is derived from an EMBL/GenBank/DDBJ whole genome shotgun (WGS) entry which is preliminary data.</text>
</comment>
<dbReference type="OrthoDB" id="344720at2"/>
<sequence length="525" mass="57119">MIRVMVVSIFSFFLLFLQCNKIPNEADVLGLLGAQIEDGFVYPKVLFINPAPEASQVKVDSPIIIDFSKPMDRSLVESAISISAPGGNTSFTPSWVFDTRLILNFSAGLTQGKKYEISFNASSTKDKDGNRMAKNFISSFYTIGVGGAPTVVATNPPLSGELQLGWPVNSDLLVQFSQPMDPVSTNNAVTIEGASALFTPIWDSSFRELTLRLKSPLNLGATYRLRVNVNAKSALGIALDKEYLVAFSTATTLVVPTVTVTGATVTAPLTNWGTLNPDPFVNSFTGASKFDIFNFNFSTPMAMKNINGEIRFSPGINGSFVWTGSQLLKFTPSSPLVTGQQYRLSISRDFTSASGVGMNQSHTVDFLVDDPITSVNITPLQILGRSFTAPTLCTLETAVDQTINMPIDPSFAYEFRPRYTCPDQYEVEIVLQTAGGQKLKLTGDNSLLNTISVNYLSGGPVTSSIFVQQVDYQPSLNPQRIKVRLGGISGNEVRYVFKIAGGPNGLHDLNENYLPKDLEFIFYGN</sequence>